<dbReference type="SUPFAM" id="SSF53474">
    <property type="entry name" value="alpha/beta-Hydrolases"/>
    <property type="match status" value="1"/>
</dbReference>
<dbReference type="InterPro" id="IPR029058">
    <property type="entry name" value="AB_hydrolase_fold"/>
</dbReference>
<evidence type="ECO:0000256" key="1">
    <source>
        <dbReference type="ARBA" id="ARBA00009431"/>
    </source>
</evidence>
<accession>A0A3Q7EAE4</accession>
<dbReference type="GO" id="GO:0006508">
    <property type="term" value="P:proteolysis"/>
    <property type="evidence" value="ECO:0007669"/>
    <property type="project" value="InterPro"/>
</dbReference>
<dbReference type="InParanoid" id="A0A3Q7EAE4"/>
<dbReference type="STRING" id="4081.A0A3Q7EAE4"/>
<sequence>MMERSNKIGGWSQSFGGVREGKNVTYLTFATIRGAAHEVPYTSPSQALTLFRTFLKGQSPSRKNNTIRAKKLHSSIDLFSTAI</sequence>
<protein>
    <submittedName>
        <fullName evidence="2">Uncharacterized protein</fullName>
    </submittedName>
</protein>
<comment type="similarity">
    <text evidence="1">Belongs to the peptidase S10 family.</text>
</comment>
<proteinExistence type="inferred from homology"/>
<dbReference type="Gramene" id="Solyc01g010710.3.1">
    <property type="protein sequence ID" value="Solyc01g010710.3.1"/>
    <property type="gene ID" value="Solyc01g010710.3"/>
</dbReference>
<dbReference type="PaxDb" id="4081-Solyc01g010710.2.1"/>
<reference evidence="2" key="1">
    <citation type="journal article" date="2012" name="Nature">
        <title>The tomato genome sequence provides insights into fleshy fruit evolution.</title>
        <authorList>
            <consortium name="Tomato Genome Consortium"/>
        </authorList>
    </citation>
    <scope>NUCLEOTIDE SEQUENCE [LARGE SCALE GENOMIC DNA]</scope>
    <source>
        <strain evidence="2">cv. Heinz 1706</strain>
    </source>
</reference>
<dbReference type="Pfam" id="PF00450">
    <property type="entry name" value="Peptidase_S10"/>
    <property type="match status" value="1"/>
</dbReference>
<dbReference type="GO" id="GO:0004185">
    <property type="term" value="F:serine-type carboxypeptidase activity"/>
    <property type="evidence" value="ECO:0007669"/>
    <property type="project" value="InterPro"/>
</dbReference>
<evidence type="ECO:0000313" key="3">
    <source>
        <dbReference type="Proteomes" id="UP000004994"/>
    </source>
</evidence>
<dbReference type="AlphaFoldDB" id="A0A3Q7EAE4"/>
<keyword evidence="3" id="KW-1185">Reference proteome</keyword>
<dbReference type="Gene3D" id="3.40.50.12670">
    <property type="match status" value="1"/>
</dbReference>
<reference evidence="2" key="2">
    <citation type="submission" date="2019-01" db="UniProtKB">
        <authorList>
            <consortium name="EnsemblPlants"/>
        </authorList>
    </citation>
    <scope>IDENTIFICATION</scope>
    <source>
        <strain evidence="2">cv. Heinz 1706</strain>
    </source>
</reference>
<dbReference type="Proteomes" id="UP000004994">
    <property type="component" value="Chromosome 1"/>
</dbReference>
<evidence type="ECO:0000313" key="2">
    <source>
        <dbReference type="EnsemblPlants" id="Solyc01g010710.3.1"/>
    </source>
</evidence>
<organism evidence="2">
    <name type="scientific">Solanum lycopersicum</name>
    <name type="common">Tomato</name>
    <name type="synonym">Lycopersicon esculentum</name>
    <dbReference type="NCBI Taxonomy" id="4081"/>
    <lineage>
        <taxon>Eukaryota</taxon>
        <taxon>Viridiplantae</taxon>
        <taxon>Streptophyta</taxon>
        <taxon>Embryophyta</taxon>
        <taxon>Tracheophyta</taxon>
        <taxon>Spermatophyta</taxon>
        <taxon>Magnoliopsida</taxon>
        <taxon>eudicotyledons</taxon>
        <taxon>Gunneridae</taxon>
        <taxon>Pentapetalae</taxon>
        <taxon>asterids</taxon>
        <taxon>lamiids</taxon>
        <taxon>Solanales</taxon>
        <taxon>Solanaceae</taxon>
        <taxon>Solanoideae</taxon>
        <taxon>Solaneae</taxon>
        <taxon>Solanum</taxon>
        <taxon>Solanum subgen. Lycopersicon</taxon>
    </lineage>
</organism>
<dbReference type="EnsemblPlants" id="Solyc01g010710.3.1">
    <property type="protein sequence ID" value="Solyc01g010710.3.1"/>
    <property type="gene ID" value="Solyc01g010710.3"/>
</dbReference>
<dbReference type="InterPro" id="IPR001563">
    <property type="entry name" value="Peptidase_S10"/>
</dbReference>
<name>A0A3Q7EAE4_SOLLC</name>